<name>A0A6L2JVP7_TANCI</name>
<dbReference type="AlphaFoldDB" id="A0A6L2JVP7"/>
<proteinExistence type="predicted"/>
<gene>
    <name evidence="1" type="ORF">Tci_012615</name>
</gene>
<organism evidence="1">
    <name type="scientific">Tanacetum cinerariifolium</name>
    <name type="common">Dalmatian daisy</name>
    <name type="synonym">Chrysanthemum cinerariifolium</name>
    <dbReference type="NCBI Taxonomy" id="118510"/>
    <lineage>
        <taxon>Eukaryota</taxon>
        <taxon>Viridiplantae</taxon>
        <taxon>Streptophyta</taxon>
        <taxon>Embryophyta</taxon>
        <taxon>Tracheophyta</taxon>
        <taxon>Spermatophyta</taxon>
        <taxon>Magnoliopsida</taxon>
        <taxon>eudicotyledons</taxon>
        <taxon>Gunneridae</taxon>
        <taxon>Pentapetalae</taxon>
        <taxon>asterids</taxon>
        <taxon>campanulids</taxon>
        <taxon>Asterales</taxon>
        <taxon>Asteraceae</taxon>
        <taxon>Asteroideae</taxon>
        <taxon>Anthemideae</taxon>
        <taxon>Anthemidinae</taxon>
        <taxon>Tanacetum</taxon>
    </lineage>
</organism>
<feature type="non-terminal residue" evidence="1">
    <location>
        <position position="1"/>
    </location>
</feature>
<accession>A0A6L2JVP7</accession>
<dbReference type="EMBL" id="BKCJ010001330">
    <property type="protein sequence ID" value="GEU40637.1"/>
    <property type="molecule type" value="Genomic_DNA"/>
</dbReference>
<sequence>NTLVYEQVSYDNQNYGLDRYPYYSLSPPQQFYCREDVLSTQIPNPPFDLDTKESDDDMEVIFDKELFLRERNTAHVTPQSFTYTPPSLFLATMKPLDIILIGDEVISTTPARENDEFIKFSVDDLVPILKESEVTLVSTDIECSMHIDSPPLPCTDVLGNAKVDIDLPIREHLDTLSTGDREIDFNPRDIETNDPIPDPMMFDLPLGNDDLVSRSFNVTYLNPLFDFDDNYSLIIDNKIFVDKIEDLSSLDPLKATLLINESILLVTPLLDAKQICLREVERFDLFFFLTQSGDMTWVMERPSYRFLHLPLLRQVAYSLKVVMYRYFHPHLILSDGYDHGLRSK</sequence>
<evidence type="ECO:0000313" key="1">
    <source>
        <dbReference type="EMBL" id="GEU40637.1"/>
    </source>
</evidence>
<reference evidence="1" key="1">
    <citation type="journal article" date="2019" name="Sci. Rep.">
        <title>Draft genome of Tanacetum cinerariifolium, the natural source of mosquito coil.</title>
        <authorList>
            <person name="Yamashiro T."/>
            <person name="Shiraishi A."/>
            <person name="Satake H."/>
            <person name="Nakayama K."/>
        </authorList>
    </citation>
    <scope>NUCLEOTIDE SEQUENCE</scope>
</reference>
<comment type="caution">
    <text evidence="1">The sequence shown here is derived from an EMBL/GenBank/DDBJ whole genome shotgun (WGS) entry which is preliminary data.</text>
</comment>
<protein>
    <submittedName>
        <fullName evidence="1">NAC domain-containing protein</fullName>
    </submittedName>
</protein>